<dbReference type="Proteomes" id="UP000252008">
    <property type="component" value="Unassembled WGS sequence"/>
</dbReference>
<dbReference type="STRING" id="39692.BST38_19185"/>
<name>A0A375YMQ4_MYCPF</name>
<evidence type="ECO:0000256" key="1">
    <source>
        <dbReference type="SAM" id="SignalP"/>
    </source>
</evidence>
<feature type="signal peptide" evidence="1">
    <location>
        <begin position="1"/>
        <end position="36"/>
    </location>
</feature>
<dbReference type="PROSITE" id="PS51257">
    <property type="entry name" value="PROKAR_LIPOPROTEIN"/>
    <property type="match status" value="1"/>
</dbReference>
<keyword evidence="3" id="KW-1185">Reference proteome</keyword>
<keyword evidence="1" id="KW-0732">Signal</keyword>
<gene>
    <name evidence="2" type="ORF">MPP7335_04207</name>
</gene>
<sequence length="283" mass="29272">MEITHRPVAAPFAPVRCAAAALLLAAAATACSSAPATEGSANSAATPGTVTGSLEQWQSAVCRGDSATASDTRHTVAGSTCVPHDGDGVVNFDHFESEPSMQSTLSWQPSTYVAHAVVDDRPLAIWTPSGEAEDLEPLKEFGFTLAAYESPALAQPAGDLPAAVSSADVVTIPPNEYGYVVVQTAGGETQCLVDTGYVGCETDGMNWAQHVDGSGPYHGVRINADGTGSWVDGNLGVPEAVTLGDRTYRAMGWTIVSSPSGMRFTNDKTGHGGIVSVQKVQTF</sequence>
<dbReference type="AlphaFoldDB" id="A0A375YMQ4"/>
<evidence type="ECO:0000313" key="3">
    <source>
        <dbReference type="Proteomes" id="UP000252008"/>
    </source>
</evidence>
<feature type="chain" id="PRO_5017068731" evidence="1">
    <location>
        <begin position="37"/>
        <end position="283"/>
    </location>
</feature>
<dbReference type="EMBL" id="UEGS01000001">
    <property type="protein sequence ID" value="SRX82447.1"/>
    <property type="molecule type" value="Genomic_DNA"/>
</dbReference>
<organism evidence="2 3">
    <name type="scientific">Mycolicibacterium parafortuitum</name>
    <name type="common">Mycobacterium parafortuitum</name>
    <dbReference type="NCBI Taxonomy" id="39692"/>
    <lineage>
        <taxon>Bacteria</taxon>
        <taxon>Bacillati</taxon>
        <taxon>Actinomycetota</taxon>
        <taxon>Actinomycetes</taxon>
        <taxon>Mycobacteriales</taxon>
        <taxon>Mycobacteriaceae</taxon>
        <taxon>Mycolicibacterium</taxon>
    </lineage>
</organism>
<protein>
    <submittedName>
        <fullName evidence="2">Uncharacterized protein</fullName>
    </submittedName>
</protein>
<accession>A0A375YMQ4</accession>
<reference evidence="2 3" key="1">
    <citation type="submission" date="2018-05" db="EMBL/GenBank/DDBJ databases">
        <authorList>
            <consortium name="IHU Genomes"/>
        </authorList>
    </citation>
    <scope>NUCLEOTIDE SEQUENCE [LARGE SCALE GENOMIC DNA]</scope>
    <source>
        <strain evidence="2 3">P7335</strain>
    </source>
</reference>
<evidence type="ECO:0000313" key="2">
    <source>
        <dbReference type="EMBL" id="SRX82447.1"/>
    </source>
</evidence>
<proteinExistence type="predicted"/>
<dbReference type="RefSeq" id="WP_083145053.1">
    <property type="nucleotide sequence ID" value="NZ_MVID01000019.1"/>
</dbReference>